<reference evidence="5 6" key="1">
    <citation type="submission" date="2017-07" db="EMBL/GenBank/DDBJ databases">
        <title>Phylogenetic study on the rhizospheric bacterium Ochrobactrum sp. A44.</title>
        <authorList>
            <person name="Krzyzanowska D.M."/>
            <person name="Ossowicki A."/>
            <person name="Rajewska M."/>
            <person name="Maciag T."/>
            <person name="Kaczynski Z."/>
            <person name="Czerwicka M."/>
            <person name="Jafra S."/>
        </authorList>
    </citation>
    <scope>NUCLEOTIDE SEQUENCE [LARGE SCALE GENOMIC DNA]</scope>
    <source>
        <strain evidence="5 6">A44</strain>
    </source>
</reference>
<dbReference type="OrthoDB" id="9790967at2"/>
<keyword evidence="3 5" id="KW-0378">Hydrolase</keyword>
<feature type="domain" description="Enoyl-CoA hydratase/isomerase" evidence="4">
    <location>
        <begin position="20"/>
        <end position="339"/>
    </location>
</feature>
<dbReference type="Pfam" id="PF16113">
    <property type="entry name" value="ECH_2"/>
    <property type="match status" value="1"/>
</dbReference>
<dbReference type="SUPFAM" id="SSF52096">
    <property type="entry name" value="ClpP/crotonase"/>
    <property type="match status" value="1"/>
</dbReference>
<evidence type="ECO:0000256" key="2">
    <source>
        <dbReference type="ARBA" id="ARBA00011915"/>
    </source>
</evidence>
<name>A0A248UFW4_9HYPH</name>
<gene>
    <name evidence="5" type="ORF">CES85_0795</name>
</gene>
<dbReference type="RefSeq" id="WP_095446387.1">
    <property type="nucleotide sequence ID" value="NZ_CP022604.1"/>
</dbReference>
<dbReference type="PANTHER" id="PTHR43176">
    <property type="entry name" value="3-HYDROXYISOBUTYRYL-COA HYDROLASE-RELATED"/>
    <property type="match status" value="1"/>
</dbReference>
<evidence type="ECO:0000256" key="1">
    <source>
        <dbReference type="ARBA" id="ARBA00001709"/>
    </source>
</evidence>
<evidence type="ECO:0000313" key="6">
    <source>
        <dbReference type="Proteomes" id="UP000215256"/>
    </source>
</evidence>
<sequence>MQIDFGGGSEIGFERKGKAGLVKLTRTSALNALTHKMILALDRALQAWETDPDVACVILEGEGRAFCAGGDVVAAYKAGQDGTPAYDFFRDEYRLNARIGRFPKPYISLLNGIVMGGGAGISVHGSHRIVTENTLFAMPETGIGFFPDVGGSAFLPHLHDNFGYYLALTGNRIRWGDCLQSGIATHAIAVNDLDDLRDDLIATADVDTALARCQYPDYETPVETRQLIEASFAHATLAECTAALEKSATDGSKPANDILTVLATRSPTSVAVTFRQIADGRALDLDDCMRMEYRVASRMLEAHDFYEGVRAVLIDKDGAPAWNPASIEDVKPEMVNAYFANLGERELSF</sequence>
<dbReference type="EC" id="3.1.2.4" evidence="2"/>
<dbReference type="InterPro" id="IPR032259">
    <property type="entry name" value="HIBYL-CoA-H"/>
</dbReference>
<dbReference type="NCBIfam" id="NF004127">
    <property type="entry name" value="PRK05617.1"/>
    <property type="match status" value="1"/>
</dbReference>
<accession>A0A248UFW4</accession>
<evidence type="ECO:0000256" key="3">
    <source>
        <dbReference type="ARBA" id="ARBA00022801"/>
    </source>
</evidence>
<comment type="catalytic activity">
    <reaction evidence="1">
        <text>3-hydroxy-2-methylpropanoyl-CoA + H2O = 3-hydroxy-2-methylpropanoate + CoA + H(+)</text>
        <dbReference type="Rhea" id="RHEA:20888"/>
        <dbReference type="ChEBI" id="CHEBI:11805"/>
        <dbReference type="ChEBI" id="CHEBI:15377"/>
        <dbReference type="ChEBI" id="CHEBI:15378"/>
        <dbReference type="ChEBI" id="CHEBI:57287"/>
        <dbReference type="ChEBI" id="CHEBI:57340"/>
        <dbReference type="EC" id="3.1.2.4"/>
    </reaction>
</comment>
<dbReference type="PANTHER" id="PTHR43176:SF3">
    <property type="entry name" value="3-HYDROXYISOBUTYRYL-COA HYDROLASE, MITOCHONDRIAL"/>
    <property type="match status" value="1"/>
</dbReference>
<dbReference type="Proteomes" id="UP000215256">
    <property type="component" value="Chromosome 1"/>
</dbReference>
<evidence type="ECO:0000259" key="4">
    <source>
        <dbReference type="Pfam" id="PF16113"/>
    </source>
</evidence>
<dbReference type="EMBL" id="CP022604">
    <property type="protein sequence ID" value="ASV85558.1"/>
    <property type="molecule type" value="Genomic_DNA"/>
</dbReference>
<dbReference type="Gene3D" id="3.90.226.10">
    <property type="entry name" value="2-enoyl-CoA Hydratase, Chain A, domain 1"/>
    <property type="match status" value="1"/>
</dbReference>
<organism evidence="5 6">
    <name type="scientific">Ochrobactrum quorumnocens</name>
    <dbReference type="NCBI Taxonomy" id="271865"/>
    <lineage>
        <taxon>Bacteria</taxon>
        <taxon>Pseudomonadati</taxon>
        <taxon>Pseudomonadota</taxon>
        <taxon>Alphaproteobacteria</taxon>
        <taxon>Hyphomicrobiales</taxon>
        <taxon>Brucellaceae</taxon>
        <taxon>Brucella/Ochrobactrum group</taxon>
        <taxon>Ochrobactrum</taxon>
    </lineage>
</organism>
<dbReference type="InterPro" id="IPR029045">
    <property type="entry name" value="ClpP/crotonase-like_dom_sf"/>
</dbReference>
<dbReference type="InterPro" id="IPR045004">
    <property type="entry name" value="ECH_dom"/>
</dbReference>
<dbReference type="CDD" id="cd06558">
    <property type="entry name" value="crotonase-like"/>
    <property type="match status" value="1"/>
</dbReference>
<dbReference type="KEGG" id="och:CES85_0795"/>
<evidence type="ECO:0000313" key="5">
    <source>
        <dbReference type="EMBL" id="ASV85558.1"/>
    </source>
</evidence>
<dbReference type="GO" id="GO:0003860">
    <property type="term" value="F:3-hydroxyisobutyryl-CoA hydrolase activity"/>
    <property type="evidence" value="ECO:0007669"/>
    <property type="project" value="UniProtKB-EC"/>
</dbReference>
<protein>
    <recommendedName>
        <fullName evidence="2">3-hydroxyisobutyryl-CoA hydrolase</fullName>
        <ecNumber evidence="2">3.1.2.4</ecNumber>
    </recommendedName>
</protein>
<proteinExistence type="predicted"/>
<dbReference type="AlphaFoldDB" id="A0A248UFW4"/>
<dbReference type="GO" id="GO:0006574">
    <property type="term" value="P:L-valine catabolic process"/>
    <property type="evidence" value="ECO:0007669"/>
    <property type="project" value="TreeGrafter"/>
</dbReference>